<keyword evidence="2" id="KW-1185">Reference proteome</keyword>
<proteinExistence type="predicted"/>
<gene>
    <name evidence="1" type="ORF">BJ508DRAFT_310734</name>
</gene>
<dbReference type="EMBL" id="ML119737">
    <property type="protein sequence ID" value="RPA76791.1"/>
    <property type="molecule type" value="Genomic_DNA"/>
</dbReference>
<dbReference type="PROSITE" id="PS51257">
    <property type="entry name" value="PROKAR_LIPOPROTEIN"/>
    <property type="match status" value="1"/>
</dbReference>
<evidence type="ECO:0000313" key="2">
    <source>
        <dbReference type="Proteomes" id="UP000275078"/>
    </source>
</evidence>
<accession>A0A3N4HXV8</accession>
<reference evidence="1 2" key="1">
    <citation type="journal article" date="2018" name="Nat. Ecol. Evol.">
        <title>Pezizomycetes genomes reveal the molecular basis of ectomycorrhizal truffle lifestyle.</title>
        <authorList>
            <person name="Murat C."/>
            <person name="Payen T."/>
            <person name="Noel B."/>
            <person name="Kuo A."/>
            <person name="Morin E."/>
            <person name="Chen J."/>
            <person name="Kohler A."/>
            <person name="Krizsan K."/>
            <person name="Balestrini R."/>
            <person name="Da Silva C."/>
            <person name="Montanini B."/>
            <person name="Hainaut M."/>
            <person name="Levati E."/>
            <person name="Barry K.W."/>
            <person name="Belfiori B."/>
            <person name="Cichocki N."/>
            <person name="Clum A."/>
            <person name="Dockter R.B."/>
            <person name="Fauchery L."/>
            <person name="Guy J."/>
            <person name="Iotti M."/>
            <person name="Le Tacon F."/>
            <person name="Lindquist E.A."/>
            <person name="Lipzen A."/>
            <person name="Malagnac F."/>
            <person name="Mello A."/>
            <person name="Molinier V."/>
            <person name="Miyauchi S."/>
            <person name="Poulain J."/>
            <person name="Riccioni C."/>
            <person name="Rubini A."/>
            <person name="Sitrit Y."/>
            <person name="Splivallo R."/>
            <person name="Traeger S."/>
            <person name="Wang M."/>
            <person name="Zifcakova L."/>
            <person name="Wipf D."/>
            <person name="Zambonelli A."/>
            <person name="Paolocci F."/>
            <person name="Nowrousian M."/>
            <person name="Ottonello S."/>
            <person name="Baldrian P."/>
            <person name="Spatafora J.W."/>
            <person name="Henrissat B."/>
            <person name="Nagy L.G."/>
            <person name="Aury J.M."/>
            <person name="Wincker P."/>
            <person name="Grigoriev I.V."/>
            <person name="Bonfante P."/>
            <person name="Martin F.M."/>
        </authorList>
    </citation>
    <scope>NUCLEOTIDE SEQUENCE [LARGE SCALE GENOMIC DNA]</scope>
    <source>
        <strain evidence="1 2">RN42</strain>
    </source>
</reference>
<sequence>MRGRHGSNFNVGCHCVTQGCIGVTKLLSSIFEPRDLARIFRASSASTTTTISLNSIGQLQISREASLHITGMRCRALEETGRSQSSIGAFATTAQYDRRSALTSSFEDDLGLGTLGKTVKSLLARRLVEPRSE</sequence>
<organism evidence="1 2">
    <name type="scientific">Ascobolus immersus RN42</name>
    <dbReference type="NCBI Taxonomy" id="1160509"/>
    <lineage>
        <taxon>Eukaryota</taxon>
        <taxon>Fungi</taxon>
        <taxon>Dikarya</taxon>
        <taxon>Ascomycota</taxon>
        <taxon>Pezizomycotina</taxon>
        <taxon>Pezizomycetes</taxon>
        <taxon>Pezizales</taxon>
        <taxon>Ascobolaceae</taxon>
        <taxon>Ascobolus</taxon>
    </lineage>
</organism>
<protein>
    <submittedName>
        <fullName evidence="1">Uncharacterized protein</fullName>
    </submittedName>
</protein>
<name>A0A3N4HXV8_ASCIM</name>
<dbReference type="AlphaFoldDB" id="A0A3N4HXV8"/>
<evidence type="ECO:0000313" key="1">
    <source>
        <dbReference type="EMBL" id="RPA76791.1"/>
    </source>
</evidence>
<dbReference type="Proteomes" id="UP000275078">
    <property type="component" value="Unassembled WGS sequence"/>
</dbReference>